<accession>A0A0A9DP98</accession>
<protein>
    <submittedName>
        <fullName evidence="2">Uncharacterized protein</fullName>
    </submittedName>
</protein>
<sequence length="50" mass="5516">MAFQKEMTVAGTNQEVQTSYSTAQDTTRSTGSTRTYALLAHYTALLNELN</sequence>
<organism evidence="2">
    <name type="scientific">Arundo donax</name>
    <name type="common">Giant reed</name>
    <name type="synonym">Donax arundinaceus</name>
    <dbReference type="NCBI Taxonomy" id="35708"/>
    <lineage>
        <taxon>Eukaryota</taxon>
        <taxon>Viridiplantae</taxon>
        <taxon>Streptophyta</taxon>
        <taxon>Embryophyta</taxon>
        <taxon>Tracheophyta</taxon>
        <taxon>Spermatophyta</taxon>
        <taxon>Magnoliopsida</taxon>
        <taxon>Liliopsida</taxon>
        <taxon>Poales</taxon>
        <taxon>Poaceae</taxon>
        <taxon>PACMAD clade</taxon>
        <taxon>Arundinoideae</taxon>
        <taxon>Arundineae</taxon>
        <taxon>Arundo</taxon>
    </lineage>
</organism>
<dbReference type="EMBL" id="GBRH01210405">
    <property type="protein sequence ID" value="JAD87490.1"/>
    <property type="molecule type" value="Transcribed_RNA"/>
</dbReference>
<dbReference type="AlphaFoldDB" id="A0A0A9DP98"/>
<name>A0A0A9DP98_ARUDO</name>
<proteinExistence type="predicted"/>
<feature type="compositionally biased region" description="Polar residues" evidence="1">
    <location>
        <begin position="10"/>
        <end position="30"/>
    </location>
</feature>
<evidence type="ECO:0000313" key="2">
    <source>
        <dbReference type="EMBL" id="JAD87490.1"/>
    </source>
</evidence>
<reference evidence="2" key="1">
    <citation type="submission" date="2014-09" db="EMBL/GenBank/DDBJ databases">
        <authorList>
            <person name="Magalhaes I.L.F."/>
            <person name="Oliveira U."/>
            <person name="Santos F.R."/>
            <person name="Vidigal T.H.D.A."/>
            <person name="Brescovit A.D."/>
            <person name="Santos A.J."/>
        </authorList>
    </citation>
    <scope>NUCLEOTIDE SEQUENCE</scope>
    <source>
        <tissue evidence="2">Shoot tissue taken approximately 20 cm above the soil surface</tissue>
    </source>
</reference>
<reference evidence="2" key="2">
    <citation type="journal article" date="2015" name="Data Brief">
        <title>Shoot transcriptome of the giant reed, Arundo donax.</title>
        <authorList>
            <person name="Barrero R.A."/>
            <person name="Guerrero F.D."/>
            <person name="Moolhuijzen P."/>
            <person name="Goolsby J.A."/>
            <person name="Tidwell J."/>
            <person name="Bellgard S.E."/>
            <person name="Bellgard M.I."/>
        </authorList>
    </citation>
    <scope>NUCLEOTIDE SEQUENCE</scope>
    <source>
        <tissue evidence="2">Shoot tissue taken approximately 20 cm above the soil surface</tissue>
    </source>
</reference>
<evidence type="ECO:0000256" key="1">
    <source>
        <dbReference type="SAM" id="MobiDB-lite"/>
    </source>
</evidence>
<feature type="region of interest" description="Disordered" evidence="1">
    <location>
        <begin position="1"/>
        <end position="30"/>
    </location>
</feature>